<proteinExistence type="predicted"/>
<dbReference type="Proteomes" id="UP000018733">
    <property type="component" value="Unassembled WGS sequence"/>
</dbReference>
<evidence type="ECO:0000313" key="1">
    <source>
        <dbReference type="EMBL" id="ETF01389.1"/>
    </source>
</evidence>
<evidence type="ECO:0000313" key="2">
    <source>
        <dbReference type="Proteomes" id="UP000018733"/>
    </source>
</evidence>
<organism evidence="1 2">
    <name type="scientific">Advenella kashmirensis W13003</name>
    <dbReference type="NCBI Taxonomy" id="1424334"/>
    <lineage>
        <taxon>Bacteria</taxon>
        <taxon>Pseudomonadati</taxon>
        <taxon>Pseudomonadota</taxon>
        <taxon>Betaproteobacteria</taxon>
        <taxon>Burkholderiales</taxon>
        <taxon>Alcaligenaceae</taxon>
    </lineage>
</organism>
<dbReference type="HOGENOM" id="CLU_3387668_0_0_4"/>
<gene>
    <name evidence="1" type="ORF">W822_17310</name>
</gene>
<name>V8QQX2_9BURK</name>
<dbReference type="STRING" id="1424334.W822_17310"/>
<comment type="caution">
    <text evidence="1">The sequence shown here is derived from an EMBL/GenBank/DDBJ whole genome shotgun (WGS) entry which is preliminary data.</text>
</comment>
<dbReference type="AlphaFoldDB" id="V8QQX2"/>
<accession>V8QQX2</accession>
<sequence length="32" mass="3471">MPDGYFSIMSGQRGRLMSQLAKKTTGNTSHVA</sequence>
<keyword evidence="2" id="KW-1185">Reference proteome</keyword>
<dbReference type="EMBL" id="AYXT01000012">
    <property type="protein sequence ID" value="ETF01389.1"/>
    <property type="molecule type" value="Genomic_DNA"/>
</dbReference>
<protein>
    <submittedName>
        <fullName evidence="1">Uncharacterized protein</fullName>
    </submittedName>
</protein>
<reference evidence="1 2" key="1">
    <citation type="journal article" date="2014" name="Genome Announc.">
        <title>Draft Genome Sequence of Advenella kashmirensis Strain W13003, a Polycyclic Aromatic Hydrocarbon-Degrading Bacterium.</title>
        <authorList>
            <person name="Wang X."/>
            <person name="Jin D."/>
            <person name="Zhou L."/>
            <person name="Wu L."/>
            <person name="An W."/>
            <person name="Zhao L."/>
        </authorList>
    </citation>
    <scope>NUCLEOTIDE SEQUENCE [LARGE SCALE GENOMIC DNA]</scope>
    <source>
        <strain evidence="1 2">W13003</strain>
    </source>
</reference>